<dbReference type="PANTHER" id="PTHR42718:SF39">
    <property type="entry name" value="ACTINORHODIN TRANSPORTER-RELATED"/>
    <property type="match status" value="1"/>
</dbReference>
<dbReference type="Gene3D" id="1.20.1720.10">
    <property type="entry name" value="Multidrug resistance protein D"/>
    <property type="match status" value="1"/>
</dbReference>
<dbReference type="CDD" id="cd17321">
    <property type="entry name" value="MFS_MMR_MDR_like"/>
    <property type="match status" value="1"/>
</dbReference>
<reference evidence="8 9" key="1">
    <citation type="submission" date="2023-11" db="EMBL/GenBank/DDBJ databases">
        <title>Lentzea sokolovensis, sp. nov., Lentzea kristufkii, sp. nov., and Lentzea miocenensis, sp. nov., rare actinobacteria from Sokolov Coal Basin, Miocene lacustrine sediment, Czech Republic.</title>
        <authorList>
            <person name="Lara A."/>
            <person name="Kotroba L."/>
            <person name="Nouioui I."/>
            <person name="Neumann-Schaal M."/>
            <person name="Mast Y."/>
            <person name="Chronakova A."/>
        </authorList>
    </citation>
    <scope>NUCLEOTIDE SEQUENCE [LARGE SCALE GENOMIC DNA]</scope>
    <source>
        <strain evidence="8 9">BCCO 10_0856</strain>
    </source>
</reference>
<dbReference type="EMBL" id="JAXAVW010000003">
    <property type="protein sequence ID" value="MDX8029441.1"/>
    <property type="molecule type" value="Genomic_DNA"/>
</dbReference>
<feature type="transmembrane region" description="Helical" evidence="6">
    <location>
        <begin position="248"/>
        <end position="269"/>
    </location>
</feature>
<evidence type="ECO:0000256" key="5">
    <source>
        <dbReference type="SAM" id="MobiDB-lite"/>
    </source>
</evidence>
<reference evidence="8 9" key="2">
    <citation type="submission" date="2023-11" db="EMBL/GenBank/DDBJ databases">
        <authorList>
            <person name="Lara A.C."/>
            <person name="Chronakova A."/>
        </authorList>
    </citation>
    <scope>NUCLEOTIDE SEQUENCE [LARGE SCALE GENOMIC DNA]</scope>
    <source>
        <strain evidence="8 9">BCCO 10_0856</strain>
    </source>
</reference>
<evidence type="ECO:0000256" key="6">
    <source>
        <dbReference type="SAM" id="Phobius"/>
    </source>
</evidence>
<feature type="transmembrane region" description="Helical" evidence="6">
    <location>
        <begin position="358"/>
        <end position="377"/>
    </location>
</feature>
<dbReference type="PROSITE" id="PS50850">
    <property type="entry name" value="MFS"/>
    <property type="match status" value="1"/>
</dbReference>
<dbReference type="SUPFAM" id="SSF103473">
    <property type="entry name" value="MFS general substrate transporter"/>
    <property type="match status" value="1"/>
</dbReference>
<feature type="transmembrane region" description="Helical" evidence="6">
    <location>
        <begin position="124"/>
        <end position="146"/>
    </location>
</feature>
<gene>
    <name evidence="8" type="ORF">SK803_04430</name>
</gene>
<dbReference type="Gene3D" id="1.20.1250.20">
    <property type="entry name" value="MFS general substrate transporter like domains"/>
    <property type="match status" value="1"/>
</dbReference>
<keyword evidence="4 6" id="KW-0472">Membrane</keyword>
<protein>
    <submittedName>
        <fullName evidence="8">MFS transporter</fullName>
    </submittedName>
</protein>
<feature type="region of interest" description="Disordered" evidence="5">
    <location>
        <begin position="1"/>
        <end position="20"/>
    </location>
</feature>
<evidence type="ECO:0000256" key="3">
    <source>
        <dbReference type="ARBA" id="ARBA00022989"/>
    </source>
</evidence>
<feature type="transmembrane region" description="Helical" evidence="6">
    <location>
        <begin position="158"/>
        <end position="180"/>
    </location>
</feature>
<feature type="transmembrane region" description="Helical" evidence="6">
    <location>
        <begin position="296"/>
        <end position="317"/>
    </location>
</feature>
<evidence type="ECO:0000256" key="1">
    <source>
        <dbReference type="ARBA" id="ARBA00004651"/>
    </source>
</evidence>
<feature type="domain" description="Major facilitator superfamily (MFS) profile" evidence="7">
    <location>
        <begin position="33"/>
        <end position="485"/>
    </location>
</feature>
<feature type="transmembrane region" description="Helical" evidence="6">
    <location>
        <begin position="323"/>
        <end position="346"/>
    </location>
</feature>
<keyword evidence="2 6" id="KW-0812">Transmembrane</keyword>
<evidence type="ECO:0000256" key="4">
    <source>
        <dbReference type="ARBA" id="ARBA00023136"/>
    </source>
</evidence>
<feature type="transmembrane region" description="Helical" evidence="6">
    <location>
        <begin position="223"/>
        <end position="242"/>
    </location>
</feature>
<feature type="transmembrane region" description="Helical" evidence="6">
    <location>
        <begin position="192"/>
        <end position="211"/>
    </location>
</feature>
<feature type="transmembrane region" description="Helical" evidence="6">
    <location>
        <begin position="31"/>
        <end position="56"/>
    </location>
</feature>
<dbReference type="RefSeq" id="WP_319964446.1">
    <property type="nucleotide sequence ID" value="NZ_JAXAVW010000003.1"/>
</dbReference>
<dbReference type="InterPro" id="IPR036259">
    <property type="entry name" value="MFS_trans_sf"/>
</dbReference>
<evidence type="ECO:0000313" key="9">
    <source>
        <dbReference type="Proteomes" id="UP001285521"/>
    </source>
</evidence>
<dbReference type="InterPro" id="IPR011701">
    <property type="entry name" value="MFS"/>
</dbReference>
<feature type="transmembrane region" description="Helical" evidence="6">
    <location>
        <begin position="99"/>
        <end position="118"/>
    </location>
</feature>
<evidence type="ECO:0000313" key="8">
    <source>
        <dbReference type="EMBL" id="MDX8029441.1"/>
    </source>
</evidence>
<feature type="transmembrane region" description="Helical" evidence="6">
    <location>
        <begin position="433"/>
        <end position="450"/>
    </location>
</feature>
<dbReference type="Pfam" id="PF07690">
    <property type="entry name" value="MFS_1"/>
    <property type="match status" value="1"/>
</dbReference>
<proteinExistence type="predicted"/>
<comment type="subcellular location">
    <subcellularLocation>
        <location evidence="1">Cell membrane</location>
        <topology evidence="1">Multi-pass membrane protein</topology>
    </subcellularLocation>
</comment>
<feature type="transmembrane region" description="Helical" evidence="6">
    <location>
        <begin position="462"/>
        <end position="480"/>
    </location>
</feature>
<feature type="transmembrane region" description="Helical" evidence="6">
    <location>
        <begin position="389"/>
        <end position="412"/>
    </location>
</feature>
<dbReference type="Proteomes" id="UP001285521">
    <property type="component" value="Unassembled WGS sequence"/>
</dbReference>
<dbReference type="PANTHER" id="PTHR42718">
    <property type="entry name" value="MAJOR FACILITATOR SUPERFAMILY MULTIDRUG TRANSPORTER MFSC"/>
    <property type="match status" value="1"/>
</dbReference>
<organism evidence="8 9">
    <name type="scientific">Lentzea miocenica</name>
    <dbReference type="NCBI Taxonomy" id="3095431"/>
    <lineage>
        <taxon>Bacteria</taxon>
        <taxon>Bacillati</taxon>
        <taxon>Actinomycetota</taxon>
        <taxon>Actinomycetes</taxon>
        <taxon>Pseudonocardiales</taxon>
        <taxon>Pseudonocardiaceae</taxon>
        <taxon>Lentzea</taxon>
    </lineage>
</organism>
<evidence type="ECO:0000259" key="7">
    <source>
        <dbReference type="PROSITE" id="PS50850"/>
    </source>
</evidence>
<dbReference type="InterPro" id="IPR020846">
    <property type="entry name" value="MFS_dom"/>
</dbReference>
<keyword evidence="9" id="KW-1185">Reference proteome</keyword>
<feature type="transmembrane region" description="Helical" evidence="6">
    <location>
        <begin position="68"/>
        <end position="87"/>
    </location>
</feature>
<evidence type="ECO:0000256" key="2">
    <source>
        <dbReference type="ARBA" id="ARBA00022692"/>
    </source>
</evidence>
<accession>A0ABU4SU57</accession>
<feature type="region of interest" description="Disordered" evidence="5">
    <location>
        <begin position="489"/>
        <end position="533"/>
    </location>
</feature>
<name>A0ABU4SU57_9PSEU</name>
<feature type="compositionally biased region" description="Low complexity" evidence="5">
    <location>
        <begin position="517"/>
        <end position="533"/>
    </location>
</feature>
<sequence>MTQNIDAAPDSGAQSWPGANATQGEPFKWRWLALGVILLATAMDILDSLITVIAAPSIVADIGGGATFIQWLGAGYTLAMACGLIIGGRLGDIFGKKQMFIVGATGFTIASALCSVATTPGVLVVARVLQGLFGAMMLPQGLGVITEVFPPKEMAKAFGAYGPILGLATIGGPILGGWLINLDLFGTGWRMIFLINLPLGLLAIFGAIKCFPKANKTAKKLDLVGALLASGGAALLVVPVVQGREEGWPAWTFVSIVAGVLTFFVFGWYEGRRDKKGGEPLVVPSLFKKKAFNGGLAAGLALFSALTGFSLVLSIYLQLGLGFTALGASLAVLPQAIGSTFGFAASGAGLAAKLGRRLIHIGLAGMVVGLIAFYFTIKLGGPDVGGWAMSPSLFFAGIGMGLAMAPFFELILAGVDPQETGSASGTLTSVQQFGGALGVAVLGTVFFALVNGSGYLSAIETSIWVVVALQVAAAALIFFLPKMPKPAWDPSQWEGGDGGGEWSAEAAAQWGGGGDSAAGADNAAADWNADAKK</sequence>
<keyword evidence="3 6" id="KW-1133">Transmembrane helix</keyword>
<comment type="caution">
    <text evidence="8">The sequence shown here is derived from an EMBL/GenBank/DDBJ whole genome shotgun (WGS) entry which is preliminary data.</text>
</comment>